<name>A0A1T4RPC2_9HYPH</name>
<dbReference type="EMBL" id="FUWJ01000005">
    <property type="protein sequence ID" value="SKA17840.1"/>
    <property type="molecule type" value="Genomic_DNA"/>
</dbReference>
<dbReference type="Proteomes" id="UP000190092">
    <property type="component" value="Unassembled WGS sequence"/>
</dbReference>
<sequence>MWGYYDPNGKRIVLDAGISGLRAVEVVIHELTHALYHLKSVNPRWGEEKTVTAFGLGWAHLLRDNPKLLLWIIAHILKTNKTEVLT</sequence>
<dbReference type="STRING" id="225324.SAMN02745126_04009"/>
<evidence type="ECO:0000313" key="1">
    <source>
        <dbReference type="EMBL" id="SKA17840.1"/>
    </source>
</evidence>
<reference evidence="2" key="1">
    <citation type="submission" date="2017-02" db="EMBL/GenBank/DDBJ databases">
        <authorList>
            <person name="Varghese N."/>
            <person name="Submissions S."/>
        </authorList>
    </citation>
    <scope>NUCLEOTIDE SEQUENCE [LARGE SCALE GENOMIC DNA]</scope>
    <source>
        <strain evidence="2">ATCC 27094</strain>
    </source>
</reference>
<gene>
    <name evidence="1" type="ORF">SAMN02745126_04009</name>
</gene>
<evidence type="ECO:0000313" key="2">
    <source>
        <dbReference type="Proteomes" id="UP000190092"/>
    </source>
</evidence>
<dbReference type="AlphaFoldDB" id="A0A1T4RPC2"/>
<accession>A0A1T4RPC2</accession>
<organism evidence="1 2">
    <name type="scientific">Enhydrobacter aerosaccus</name>
    <dbReference type="NCBI Taxonomy" id="225324"/>
    <lineage>
        <taxon>Bacteria</taxon>
        <taxon>Pseudomonadati</taxon>
        <taxon>Pseudomonadota</taxon>
        <taxon>Alphaproteobacteria</taxon>
        <taxon>Hyphomicrobiales</taxon>
        <taxon>Enhydrobacter</taxon>
    </lineage>
</organism>
<proteinExistence type="predicted"/>
<protein>
    <submittedName>
        <fullName evidence="1">Uncharacterized protein</fullName>
    </submittedName>
</protein>
<keyword evidence="2" id="KW-1185">Reference proteome</keyword>